<dbReference type="EMBL" id="JAVYJV010000015">
    <property type="protein sequence ID" value="KAK4353032.1"/>
    <property type="molecule type" value="Genomic_DNA"/>
</dbReference>
<evidence type="ECO:0000313" key="3">
    <source>
        <dbReference type="Proteomes" id="UP001291623"/>
    </source>
</evidence>
<evidence type="ECO:0000256" key="1">
    <source>
        <dbReference type="SAM" id="SignalP"/>
    </source>
</evidence>
<name>A0AAE1V2Q3_9SOLA</name>
<feature type="signal peptide" evidence="1">
    <location>
        <begin position="1"/>
        <end position="16"/>
    </location>
</feature>
<evidence type="ECO:0000313" key="2">
    <source>
        <dbReference type="EMBL" id="KAK4353032.1"/>
    </source>
</evidence>
<comment type="caution">
    <text evidence="2">The sequence shown here is derived from an EMBL/GenBank/DDBJ whole genome shotgun (WGS) entry which is preliminary data.</text>
</comment>
<keyword evidence="1" id="KW-0732">Signal</keyword>
<keyword evidence="3" id="KW-1185">Reference proteome</keyword>
<feature type="chain" id="PRO_5041936271" evidence="1">
    <location>
        <begin position="17"/>
        <end position="58"/>
    </location>
</feature>
<dbReference type="Proteomes" id="UP001291623">
    <property type="component" value="Unassembled WGS sequence"/>
</dbReference>
<reference evidence="2" key="1">
    <citation type="submission" date="2023-12" db="EMBL/GenBank/DDBJ databases">
        <title>Genome assembly of Anisodus tanguticus.</title>
        <authorList>
            <person name="Wang Y.-J."/>
        </authorList>
    </citation>
    <scope>NUCLEOTIDE SEQUENCE</scope>
    <source>
        <strain evidence="2">KB-2021</strain>
        <tissue evidence="2">Leaf</tissue>
    </source>
</reference>
<proteinExistence type="predicted"/>
<dbReference type="AlphaFoldDB" id="A0AAE1V2Q3"/>
<gene>
    <name evidence="2" type="ORF">RND71_028550</name>
</gene>
<protein>
    <submittedName>
        <fullName evidence="2">Uncharacterized protein</fullName>
    </submittedName>
</protein>
<organism evidence="2 3">
    <name type="scientific">Anisodus tanguticus</name>
    <dbReference type="NCBI Taxonomy" id="243964"/>
    <lineage>
        <taxon>Eukaryota</taxon>
        <taxon>Viridiplantae</taxon>
        <taxon>Streptophyta</taxon>
        <taxon>Embryophyta</taxon>
        <taxon>Tracheophyta</taxon>
        <taxon>Spermatophyta</taxon>
        <taxon>Magnoliopsida</taxon>
        <taxon>eudicotyledons</taxon>
        <taxon>Gunneridae</taxon>
        <taxon>Pentapetalae</taxon>
        <taxon>asterids</taxon>
        <taxon>lamiids</taxon>
        <taxon>Solanales</taxon>
        <taxon>Solanaceae</taxon>
        <taxon>Solanoideae</taxon>
        <taxon>Hyoscyameae</taxon>
        <taxon>Anisodus</taxon>
    </lineage>
</organism>
<sequence length="58" mass="6657">MFLCVAELVGFGGVLSTLESRTCCASKRLKSKGCDEHHVTLKSRKSRYVRLTLYVWEY</sequence>
<accession>A0AAE1V2Q3</accession>